<evidence type="ECO:0000256" key="1">
    <source>
        <dbReference type="ARBA" id="ARBA00022801"/>
    </source>
</evidence>
<sequence>MAPRLKISVAQFQPQPCDPEANFNVACSKIRAASVEHSCHIVVLPEYHLTSWAPEHPNFKESCQDAEAYLPRYQELAKELNIHIVPGTIIVQPPGEPAEMRNMAYLIAAGTGDILMSYQKRNLWHPERGVLTAGPPRPHEAFDLPIQGTDDIVRVGLLICWDFAFPEAFRELTILGGAELVIVPAWWHLQEVDVQVRTLNPDSEIAFLDGVAVARAFENTCAVALCNAFGRSQVTMPILGRVGELGPEEGEVVCEIDFQILRYAEKAYKVREDASRRYTGESEVPDLHPGVEER</sequence>
<accession>A0AAV9GHF8</accession>
<comment type="caution">
    <text evidence="3">The sequence shown here is derived from an EMBL/GenBank/DDBJ whole genome shotgun (WGS) entry which is preliminary data.</text>
</comment>
<reference evidence="3" key="2">
    <citation type="submission" date="2023-05" db="EMBL/GenBank/DDBJ databases">
        <authorList>
            <consortium name="Lawrence Berkeley National Laboratory"/>
            <person name="Steindorff A."/>
            <person name="Hensen N."/>
            <person name="Bonometti L."/>
            <person name="Westerberg I."/>
            <person name="Brannstrom I.O."/>
            <person name="Guillou S."/>
            <person name="Cros-Aarteil S."/>
            <person name="Calhoun S."/>
            <person name="Haridas S."/>
            <person name="Kuo A."/>
            <person name="Mondo S."/>
            <person name="Pangilinan J."/>
            <person name="Riley R."/>
            <person name="Labutti K."/>
            <person name="Andreopoulos B."/>
            <person name="Lipzen A."/>
            <person name="Chen C."/>
            <person name="Yanf M."/>
            <person name="Daum C."/>
            <person name="Ng V."/>
            <person name="Clum A."/>
            <person name="Ohm R."/>
            <person name="Martin F."/>
            <person name="Silar P."/>
            <person name="Natvig D."/>
            <person name="Lalanne C."/>
            <person name="Gautier V."/>
            <person name="Ament-Velasquez S.L."/>
            <person name="Kruys A."/>
            <person name="Hutchinson M.I."/>
            <person name="Powell A.J."/>
            <person name="Barry K."/>
            <person name="Miller A.N."/>
            <person name="Grigoriev I.V."/>
            <person name="Debuchy R."/>
            <person name="Gladieux P."/>
            <person name="Thoren M.H."/>
            <person name="Johannesson H."/>
        </authorList>
    </citation>
    <scope>NUCLEOTIDE SEQUENCE</scope>
    <source>
        <strain evidence="3">PSN243</strain>
    </source>
</reference>
<evidence type="ECO:0000313" key="3">
    <source>
        <dbReference type="EMBL" id="KAK4446451.1"/>
    </source>
</evidence>
<name>A0AAV9GHF8_9PEZI</name>
<feature type="domain" description="CN hydrolase" evidence="2">
    <location>
        <begin position="5"/>
        <end position="258"/>
    </location>
</feature>
<gene>
    <name evidence="3" type="ORF">QBC34DRAFT_305179</name>
</gene>
<dbReference type="Gene3D" id="3.60.110.10">
    <property type="entry name" value="Carbon-nitrogen hydrolase"/>
    <property type="match status" value="1"/>
</dbReference>
<dbReference type="GO" id="GO:0016811">
    <property type="term" value="F:hydrolase activity, acting on carbon-nitrogen (but not peptide) bonds, in linear amides"/>
    <property type="evidence" value="ECO:0007669"/>
    <property type="project" value="TreeGrafter"/>
</dbReference>
<dbReference type="AlphaFoldDB" id="A0AAV9GHF8"/>
<dbReference type="SUPFAM" id="SSF56317">
    <property type="entry name" value="Carbon-nitrogen hydrolase"/>
    <property type="match status" value="1"/>
</dbReference>
<dbReference type="PROSITE" id="PS50263">
    <property type="entry name" value="CN_HYDROLASE"/>
    <property type="match status" value="1"/>
</dbReference>
<evidence type="ECO:0000313" key="4">
    <source>
        <dbReference type="Proteomes" id="UP001321760"/>
    </source>
</evidence>
<dbReference type="EMBL" id="MU865957">
    <property type="protein sequence ID" value="KAK4446451.1"/>
    <property type="molecule type" value="Genomic_DNA"/>
</dbReference>
<dbReference type="CDD" id="cd07197">
    <property type="entry name" value="nitrilase"/>
    <property type="match status" value="1"/>
</dbReference>
<dbReference type="InterPro" id="IPR050345">
    <property type="entry name" value="Aliph_Amidase/BUP"/>
</dbReference>
<dbReference type="Pfam" id="PF00795">
    <property type="entry name" value="CN_hydrolase"/>
    <property type="match status" value="1"/>
</dbReference>
<protein>
    <submittedName>
        <fullName evidence="3">Carbon-nitrogen hydrolase</fullName>
    </submittedName>
</protein>
<keyword evidence="4" id="KW-1185">Reference proteome</keyword>
<keyword evidence="1 3" id="KW-0378">Hydrolase</keyword>
<dbReference type="InterPro" id="IPR036526">
    <property type="entry name" value="C-N_Hydrolase_sf"/>
</dbReference>
<organism evidence="3 4">
    <name type="scientific">Podospora aff. communis PSN243</name>
    <dbReference type="NCBI Taxonomy" id="3040156"/>
    <lineage>
        <taxon>Eukaryota</taxon>
        <taxon>Fungi</taxon>
        <taxon>Dikarya</taxon>
        <taxon>Ascomycota</taxon>
        <taxon>Pezizomycotina</taxon>
        <taxon>Sordariomycetes</taxon>
        <taxon>Sordariomycetidae</taxon>
        <taxon>Sordariales</taxon>
        <taxon>Podosporaceae</taxon>
        <taxon>Podospora</taxon>
    </lineage>
</organism>
<proteinExistence type="predicted"/>
<dbReference type="Proteomes" id="UP001321760">
    <property type="component" value="Unassembled WGS sequence"/>
</dbReference>
<dbReference type="InterPro" id="IPR003010">
    <property type="entry name" value="C-N_Hydrolase"/>
</dbReference>
<dbReference type="PANTHER" id="PTHR43674">
    <property type="entry name" value="NITRILASE C965.09-RELATED"/>
    <property type="match status" value="1"/>
</dbReference>
<dbReference type="PANTHER" id="PTHR43674:SF16">
    <property type="entry name" value="CARBON-NITROGEN FAMILY, PUTATIVE (AFU_ORTHOLOGUE AFUA_5G02350)-RELATED"/>
    <property type="match status" value="1"/>
</dbReference>
<evidence type="ECO:0000259" key="2">
    <source>
        <dbReference type="PROSITE" id="PS50263"/>
    </source>
</evidence>
<reference evidence="3" key="1">
    <citation type="journal article" date="2023" name="Mol. Phylogenet. Evol.">
        <title>Genome-scale phylogeny and comparative genomics of the fungal order Sordariales.</title>
        <authorList>
            <person name="Hensen N."/>
            <person name="Bonometti L."/>
            <person name="Westerberg I."/>
            <person name="Brannstrom I.O."/>
            <person name="Guillou S."/>
            <person name="Cros-Aarteil S."/>
            <person name="Calhoun S."/>
            <person name="Haridas S."/>
            <person name="Kuo A."/>
            <person name="Mondo S."/>
            <person name="Pangilinan J."/>
            <person name="Riley R."/>
            <person name="LaButti K."/>
            <person name="Andreopoulos B."/>
            <person name="Lipzen A."/>
            <person name="Chen C."/>
            <person name="Yan M."/>
            <person name="Daum C."/>
            <person name="Ng V."/>
            <person name="Clum A."/>
            <person name="Steindorff A."/>
            <person name="Ohm R.A."/>
            <person name="Martin F."/>
            <person name="Silar P."/>
            <person name="Natvig D.O."/>
            <person name="Lalanne C."/>
            <person name="Gautier V."/>
            <person name="Ament-Velasquez S.L."/>
            <person name="Kruys A."/>
            <person name="Hutchinson M.I."/>
            <person name="Powell A.J."/>
            <person name="Barry K."/>
            <person name="Miller A.N."/>
            <person name="Grigoriev I.V."/>
            <person name="Debuchy R."/>
            <person name="Gladieux P."/>
            <person name="Hiltunen Thoren M."/>
            <person name="Johannesson H."/>
        </authorList>
    </citation>
    <scope>NUCLEOTIDE SEQUENCE</scope>
    <source>
        <strain evidence="3">PSN243</strain>
    </source>
</reference>